<evidence type="ECO:0000313" key="3">
    <source>
        <dbReference type="EMBL" id="CAF5110552.1"/>
    </source>
</evidence>
<evidence type="ECO:0000313" key="4">
    <source>
        <dbReference type="Proteomes" id="UP000681967"/>
    </source>
</evidence>
<dbReference type="Pfam" id="PF09725">
    <property type="entry name" value="Fra10Ac1"/>
    <property type="match status" value="1"/>
</dbReference>
<dbReference type="InterPro" id="IPR019129">
    <property type="entry name" value="Folate-sensitive_fs_Fra10Ac1"/>
</dbReference>
<evidence type="ECO:0000256" key="2">
    <source>
        <dbReference type="SAM" id="SignalP"/>
    </source>
</evidence>
<reference evidence="3" key="1">
    <citation type="submission" date="2021-02" db="EMBL/GenBank/DDBJ databases">
        <authorList>
            <person name="Nowell W R."/>
        </authorList>
    </citation>
    <scope>NUCLEOTIDE SEQUENCE</scope>
</reference>
<protein>
    <recommendedName>
        <fullName evidence="5">Protein FRA10AC1</fullName>
    </recommendedName>
</protein>
<proteinExistence type="predicted"/>
<name>A0A8S3F8X5_9BILA</name>
<feature type="chain" id="PRO_5035739654" description="Protein FRA10AC1" evidence="2">
    <location>
        <begin position="16"/>
        <end position="163"/>
    </location>
</feature>
<dbReference type="EMBL" id="CAJOBH010241397">
    <property type="protein sequence ID" value="CAF5110552.1"/>
    <property type="molecule type" value="Genomic_DNA"/>
</dbReference>
<keyword evidence="2" id="KW-0732">Signal</keyword>
<feature type="region of interest" description="Disordered" evidence="1">
    <location>
        <begin position="100"/>
        <end position="150"/>
    </location>
</feature>
<gene>
    <name evidence="3" type="ORF">BYL167_LOCUS65627</name>
</gene>
<accession>A0A8S3F8X5</accession>
<dbReference type="AlphaFoldDB" id="A0A8S3F8X5"/>
<dbReference type="Proteomes" id="UP000681967">
    <property type="component" value="Unassembled WGS sequence"/>
</dbReference>
<evidence type="ECO:0008006" key="5">
    <source>
        <dbReference type="Google" id="ProtNLM"/>
    </source>
</evidence>
<comment type="caution">
    <text evidence="3">The sequence shown here is derived from an EMBL/GenBank/DDBJ whole genome shotgun (WGS) entry which is preliminary data.</text>
</comment>
<evidence type="ECO:0000256" key="1">
    <source>
        <dbReference type="SAM" id="MobiDB-lite"/>
    </source>
</evidence>
<feature type="signal peptide" evidence="2">
    <location>
        <begin position="1"/>
        <end position="15"/>
    </location>
</feature>
<organism evidence="3 4">
    <name type="scientific">Rotaria magnacalcarata</name>
    <dbReference type="NCBI Taxonomy" id="392030"/>
    <lineage>
        <taxon>Eukaryota</taxon>
        <taxon>Metazoa</taxon>
        <taxon>Spiralia</taxon>
        <taxon>Gnathifera</taxon>
        <taxon>Rotifera</taxon>
        <taxon>Eurotatoria</taxon>
        <taxon>Bdelloidea</taxon>
        <taxon>Philodinida</taxon>
        <taxon>Philodinidae</taxon>
        <taxon>Rotaria</taxon>
    </lineage>
</organism>
<sequence length="163" mass="19436">MFVFIKLLWCPRASCYLLNFLQHTWRTRRNNKKRFLYVLGQFICGEKRCDEKEHLRSWEVLFGYVEHGKKRDALVKLRLCPSCTKKLHFGHKVKEIVPKEKESEPEVTEIDESASVQKKSRLDTDDDTTTIPDDGKMWSQPLAEARETTREDEFEEYLQTLFF</sequence>